<dbReference type="STRING" id="574375.AZF08_18830"/>
<dbReference type="EMBL" id="JOTM01000007">
    <property type="protein sequence ID" value="KEK24411.1"/>
    <property type="molecule type" value="Genomic_DNA"/>
</dbReference>
<accession>A0A073KD20</accession>
<gene>
    <name evidence="1" type="ORF">BAGA_27100</name>
</gene>
<sequence length="86" mass="9798">MHIVNNLDSTHFDQLRNLVNGADTLHIISPFLSESKEFYDDLFELLNNEGVKNIFLTTTLDDYSTDLFRKANALYLFGIGCLALNI</sequence>
<proteinExistence type="predicted"/>
<organism evidence="1 2">
    <name type="scientific">Bacillus gaemokensis</name>
    <dbReference type="NCBI Taxonomy" id="574375"/>
    <lineage>
        <taxon>Bacteria</taxon>
        <taxon>Bacillati</taxon>
        <taxon>Bacillota</taxon>
        <taxon>Bacilli</taxon>
        <taxon>Bacillales</taxon>
        <taxon>Bacillaceae</taxon>
        <taxon>Bacillus</taxon>
        <taxon>Bacillus cereus group</taxon>
    </lineage>
</organism>
<dbReference type="Proteomes" id="UP000027778">
    <property type="component" value="Unassembled WGS sequence"/>
</dbReference>
<comment type="caution">
    <text evidence="1">The sequence shown here is derived from an EMBL/GenBank/DDBJ whole genome shotgun (WGS) entry which is preliminary data.</text>
</comment>
<dbReference type="RefSeq" id="WP_033674493.1">
    <property type="nucleotide sequence ID" value="NZ_JOTM01000007.1"/>
</dbReference>
<protein>
    <submittedName>
        <fullName evidence="1">Uncharacterized protein</fullName>
    </submittedName>
</protein>
<keyword evidence="2" id="KW-1185">Reference proteome</keyword>
<reference evidence="1 2" key="1">
    <citation type="submission" date="2014-06" db="EMBL/GenBank/DDBJ databases">
        <title>Draft genome sequence of Bacillus gaemokensis JCM 15801 (MCCC 1A00707).</title>
        <authorList>
            <person name="Lai Q."/>
            <person name="Liu Y."/>
            <person name="Shao Z."/>
        </authorList>
    </citation>
    <scope>NUCLEOTIDE SEQUENCE [LARGE SCALE GENOMIC DNA]</scope>
    <source>
        <strain evidence="1 2">JCM 15801</strain>
    </source>
</reference>
<evidence type="ECO:0000313" key="1">
    <source>
        <dbReference type="EMBL" id="KEK24411.1"/>
    </source>
</evidence>
<evidence type="ECO:0000313" key="2">
    <source>
        <dbReference type="Proteomes" id="UP000027778"/>
    </source>
</evidence>
<dbReference type="AlphaFoldDB" id="A0A073KD20"/>
<name>A0A073KD20_9BACI</name>